<reference evidence="1" key="1">
    <citation type="submission" date="2023-05" db="EMBL/GenBank/DDBJ databases">
        <authorList>
            <person name="Huff M."/>
        </authorList>
    </citation>
    <scope>NUCLEOTIDE SEQUENCE</scope>
</reference>
<protein>
    <submittedName>
        <fullName evidence="1">Uncharacterized protein</fullName>
    </submittedName>
</protein>
<evidence type="ECO:0000313" key="2">
    <source>
        <dbReference type="Proteomes" id="UP000834106"/>
    </source>
</evidence>
<accession>A0AAD1YRQ1</accession>
<proteinExistence type="predicted"/>
<dbReference type="PANTHER" id="PTHR34190">
    <property type="entry name" value="EXPRESSED PROTEIN"/>
    <property type="match status" value="1"/>
</dbReference>
<gene>
    <name evidence="1" type="ORF">FPE_LOCUS2141</name>
</gene>
<evidence type="ECO:0000313" key="1">
    <source>
        <dbReference type="EMBL" id="CAI9754710.1"/>
    </source>
</evidence>
<dbReference type="PANTHER" id="PTHR34190:SF10">
    <property type="entry name" value="TERNARY COMPLEX FACTOR MIP1 LEUCINE-ZIPPER DOMAIN-CONTAINING PROTEIN"/>
    <property type="match status" value="1"/>
</dbReference>
<keyword evidence="2" id="KW-1185">Reference proteome</keyword>
<organism evidence="1 2">
    <name type="scientific">Fraxinus pennsylvanica</name>
    <dbReference type="NCBI Taxonomy" id="56036"/>
    <lineage>
        <taxon>Eukaryota</taxon>
        <taxon>Viridiplantae</taxon>
        <taxon>Streptophyta</taxon>
        <taxon>Embryophyta</taxon>
        <taxon>Tracheophyta</taxon>
        <taxon>Spermatophyta</taxon>
        <taxon>Magnoliopsida</taxon>
        <taxon>eudicotyledons</taxon>
        <taxon>Gunneridae</taxon>
        <taxon>Pentapetalae</taxon>
        <taxon>asterids</taxon>
        <taxon>lamiids</taxon>
        <taxon>Lamiales</taxon>
        <taxon>Oleaceae</taxon>
        <taxon>Oleeae</taxon>
        <taxon>Fraxinus</taxon>
    </lineage>
</organism>
<dbReference type="AlphaFoldDB" id="A0AAD1YRQ1"/>
<dbReference type="EMBL" id="OU503036">
    <property type="protein sequence ID" value="CAI9754710.1"/>
    <property type="molecule type" value="Genomic_DNA"/>
</dbReference>
<sequence length="145" mass="16645">MQETATFLPVIPRLDRLDRMLQLLEERHSLSRREFSSTAFVEKDECKDLSSAIEEVHHKGTLMERLSVLENRVLQLSLEMDEGDTSKSSSSTVQVSQGVKKLDSELCIETPTREREGPPAVQTVQQKSGRRRKRWLGLFRFPVTC</sequence>
<dbReference type="Proteomes" id="UP000834106">
    <property type="component" value="Chromosome 1"/>
</dbReference>
<name>A0AAD1YRQ1_9LAMI</name>